<keyword evidence="3" id="KW-1185">Reference proteome</keyword>
<evidence type="ECO:0000313" key="3">
    <source>
        <dbReference type="Proteomes" id="UP000282438"/>
    </source>
</evidence>
<feature type="chain" id="PRO_5018997502" evidence="1">
    <location>
        <begin position="20"/>
        <end position="225"/>
    </location>
</feature>
<organism evidence="2 3">
    <name type="scientific">Iodobacter ciconiae</name>
    <dbReference type="NCBI Taxonomy" id="2496266"/>
    <lineage>
        <taxon>Bacteria</taxon>
        <taxon>Pseudomonadati</taxon>
        <taxon>Pseudomonadota</taxon>
        <taxon>Betaproteobacteria</taxon>
        <taxon>Neisseriales</taxon>
        <taxon>Chitinibacteraceae</taxon>
        <taxon>Iodobacter</taxon>
    </lineage>
</organism>
<evidence type="ECO:0000256" key="1">
    <source>
        <dbReference type="SAM" id="SignalP"/>
    </source>
</evidence>
<gene>
    <name evidence="2" type="ORF">EJO50_03025</name>
</gene>
<dbReference type="RefSeq" id="WP_125971516.1">
    <property type="nucleotide sequence ID" value="NZ_CP034433.1"/>
</dbReference>
<dbReference type="Proteomes" id="UP000282438">
    <property type="component" value="Chromosome"/>
</dbReference>
<sequence length="225" mass="24960">MKHKATLACLLLLASFANAGNTYDGYESYYSTLSGAIFKSADKHELEAFSTPPSANIKFSWSGKIKGQQRHVSVSDGLIKIDGKPLKIPKANVFPGEIANIEDLGRNAGIYLSKDYACFESVPPSASGTAVRHTSVYLINQKTKPVVFLKLPSLFASCTGIRINPQGLITFDKVEYQYEKGEDYPSGVKFTEYTSFKQQFQKSEKEVAGKFIEPDNVYKFIIENK</sequence>
<reference evidence="2 3" key="1">
    <citation type="submission" date="2018-12" db="EMBL/GenBank/DDBJ databases">
        <title>Complete genome sequence of Iodobacter sp. H11R3.</title>
        <authorList>
            <person name="Bae J.-W."/>
        </authorList>
    </citation>
    <scope>NUCLEOTIDE SEQUENCE [LARGE SCALE GENOMIC DNA]</scope>
    <source>
        <strain evidence="2 3">H11R3</strain>
    </source>
</reference>
<dbReference type="AlphaFoldDB" id="A0A3S8ZQ00"/>
<dbReference type="KEGG" id="iod:EJO50_03025"/>
<proteinExistence type="predicted"/>
<dbReference type="OrthoDB" id="8970472at2"/>
<protein>
    <submittedName>
        <fullName evidence="2">Uncharacterized protein</fullName>
    </submittedName>
</protein>
<keyword evidence="1" id="KW-0732">Signal</keyword>
<dbReference type="EMBL" id="CP034433">
    <property type="protein sequence ID" value="AZN35549.1"/>
    <property type="molecule type" value="Genomic_DNA"/>
</dbReference>
<accession>A0A3S8ZQ00</accession>
<feature type="signal peptide" evidence="1">
    <location>
        <begin position="1"/>
        <end position="19"/>
    </location>
</feature>
<name>A0A3S8ZQ00_9NEIS</name>
<evidence type="ECO:0000313" key="2">
    <source>
        <dbReference type="EMBL" id="AZN35549.1"/>
    </source>
</evidence>